<sequence length="161" mass="16447">MRGSWVSRVLSWVALLVVGAMFGLAATVAHASSLSGVPWIAQTPVLSATLGSAALGIVLGVLACGGMLLAVRLLLQDRWAALITGLGMLAGMVVISGSGPGGSVIVPNDVLGVVWTWTVAVLVLLVVAWPDFSRIRRLQREAALRQAQGPGEQGQGQGGGS</sequence>
<accession>A0ABP8PQZ2</accession>
<protein>
    <recommendedName>
        <fullName evidence="4">Histidinol dehydrogenase</fullName>
    </recommendedName>
</protein>
<comment type="caution">
    <text evidence="2">The sequence shown here is derived from an EMBL/GenBank/DDBJ whole genome shotgun (WGS) entry which is preliminary data.</text>
</comment>
<feature type="transmembrane region" description="Helical" evidence="1">
    <location>
        <begin position="78"/>
        <end position="98"/>
    </location>
</feature>
<organism evidence="2 3">
    <name type="scientific">Microbacterium panaciterrae</name>
    <dbReference type="NCBI Taxonomy" id="985759"/>
    <lineage>
        <taxon>Bacteria</taxon>
        <taxon>Bacillati</taxon>
        <taxon>Actinomycetota</taxon>
        <taxon>Actinomycetes</taxon>
        <taxon>Micrococcales</taxon>
        <taxon>Microbacteriaceae</taxon>
        <taxon>Microbacterium</taxon>
    </lineage>
</organism>
<keyword evidence="1" id="KW-1133">Transmembrane helix</keyword>
<dbReference type="RefSeq" id="WP_345188631.1">
    <property type="nucleotide sequence ID" value="NZ_BAABGP010000024.1"/>
</dbReference>
<keyword evidence="1" id="KW-0812">Transmembrane</keyword>
<gene>
    <name evidence="2" type="ORF">GCM10023171_33940</name>
</gene>
<evidence type="ECO:0000313" key="3">
    <source>
        <dbReference type="Proteomes" id="UP001500731"/>
    </source>
</evidence>
<name>A0ABP8PQZ2_9MICO</name>
<evidence type="ECO:0000256" key="1">
    <source>
        <dbReference type="SAM" id="Phobius"/>
    </source>
</evidence>
<evidence type="ECO:0000313" key="2">
    <source>
        <dbReference type="EMBL" id="GAA4490910.1"/>
    </source>
</evidence>
<keyword evidence="3" id="KW-1185">Reference proteome</keyword>
<dbReference type="EMBL" id="BAABGP010000024">
    <property type="protein sequence ID" value="GAA4490910.1"/>
    <property type="molecule type" value="Genomic_DNA"/>
</dbReference>
<reference evidence="3" key="1">
    <citation type="journal article" date="2019" name="Int. J. Syst. Evol. Microbiol.">
        <title>The Global Catalogue of Microorganisms (GCM) 10K type strain sequencing project: providing services to taxonomists for standard genome sequencing and annotation.</title>
        <authorList>
            <consortium name="The Broad Institute Genomics Platform"/>
            <consortium name="The Broad Institute Genome Sequencing Center for Infectious Disease"/>
            <person name="Wu L."/>
            <person name="Ma J."/>
        </authorList>
    </citation>
    <scope>NUCLEOTIDE SEQUENCE [LARGE SCALE GENOMIC DNA]</scope>
    <source>
        <strain evidence="3">JCM 17839</strain>
    </source>
</reference>
<proteinExistence type="predicted"/>
<feature type="transmembrane region" description="Helical" evidence="1">
    <location>
        <begin position="47"/>
        <end position="71"/>
    </location>
</feature>
<feature type="transmembrane region" description="Helical" evidence="1">
    <location>
        <begin position="110"/>
        <end position="130"/>
    </location>
</feature>
<evidence type="ECO:0008006" key="4">
    <source>
        <dbReference type="Google" id="ProtNLM"/>
    </source>
</evidence>
<dbReference type="Proteomes" id="UP001500731">
    <property type="component" value="Unassembled WGS sequence"/>
</dbReference>
<keyword evidence="1" id="KW-0472">Membrane</keyword>